<dbReference type="Gene3D" id="6.20.130.10">
    <property type="match status" value="1"/>
</dbReference>
<dbReference type="STRING" id="1314777.A0A164Q4A9"/>
<organism evidence="3 4">
    <name type="scientific">Sistotremastrum niveocremeum HHB9708</name>
    <dbReference type="NCBI Taxonomy" id="1314777"/>
    <lineage>
        <taxon>Eukaryota</taxon>
        <taxon>Fungi</taxon>
        <taxon>Dikarya</taxon>
        <taxon>Basidiomycota</taxon>
        <taxon>Agaricomycotina</taxon>
        <taxon>Agaricomycetes</taxon>
        <taxon>Sistotremastrales</taxon>
        <taxon>Sistotremastraceae</taxon>
        <taxon>Sertulicium</taxon>
        <taxon>Sertulicium niveocremeum</taxon>
    </lineage>
</organism>
<dbReference type="GO" id="GO:0005762">
    <property type="term" value="C:mitochondrial large ribosomal subunit"/>
    <property type="evidence" value="ECO:0007669"/>
    <property type="project" value="InterPro"/>
</dbReference>
<sequence>MLAGVRTVQFRTVVQCTAQRYVSSSPYGRTHVWKRRKPVLPNPVVPTFPQKVILSDGSTYTHYTTSPRSTIRLTRDVTNNPLWNPSAIKGGIEEESETTGRLGRFSRKYEGLGEQSMDFYEELGASEPTSEPAKEKDK</sequence>
<dbReference type="OrthoDB" id="5587740at2759"/>
<dbReference type="Proteomes" id="UP000076722">
    <property type="component" value="Unassembled WGS sequence"/>
</dbReference>
<dbReference type="GO" id="GO:0003735">
    <property type="term" value="F:structural constituent of ribosome"/>
    <property type="evidence" value="ECO:0007669"/>
    <property type="project" value="InterPro"/>
</dbReference>
<dbReference type="AlphaFoldDB" id="A0A164Q4A9"/>
<protein>
    <recommendedName>
        <fullName evidence="2">Ribosomal protein bL31m N-terminal domain-containing protein</fullName>
    </recommendedName>
</protein>
<accession>A0A164Q4A9</accession>
<dbReference type="PANTHER" id="PTHR28174">
    <property type="entry name" value="54S RIBOSOMAL PROTEIN L36, MITOCHONDRIAL"/>
    <property type="match status" value="1"/>
</dbReference>
<feature type="region of interest" description="Disordered" evidence="1">
    <location>
        <begin position="116"/>
        <end position="138"/>
    </location>
</feature>
<gene>
    <name evidence="3" type="ORF">SISNIDRAFT_489286</name>
</gene>
<evidence type="ECO:0000256" key="1">
    <source>
        <dbReference type="SAM" id="MobiDB-lite"/>
    </source>
</evidence>
<evidence type="ECO:0000313" key="4">
    <source>
        <dbReference type="Proteomes" id="UP000076722"/>
    </source>
</evidence>
<dbReference type="EMBL" id="KV419428">
    <property type="protein sequence ID" value="KZS89317.1"/>
    <property type="molecule type" value="Genomic_DNA"/>
</dbReference>
<dbReference type="InterPro" id="IPR048874">
    <property type="entry name" value="Ribosomal_bL31m_N"/>
</dbReference>
<dbReference type="PANTHER" id="PTHR28174:SF1">
    <property type="entry name" value="LARGE RIBOSOMAL SUBUNIT PROTEIN BL31M"/>
    <property type="match status" value="1"/>
</dbReference>
<name>A0A164Q4A9_9AGAM</name>
<reference evidence="3 4" key="1">
    <citation type="journal article" date="2016" name="Mol. Biol. Evol.">
        <title>Comparative Genomics of Early-Diverging Mushroom-Forming Fungi Provides Insights into the Origins of Lignocellulose Decay Capabilities.</title>
        <authorList>
            <person name="Nagy L.G."/>
            <person name="Riley R."/>
            <person name="Tritt A."/>
            <person name="Adam C."/>
            <person name="Daum C."/>
            <person name="Floudas D."/>
            <person name="Sun H."/>
            <person name="Yadav J.S."/>
            <person name="Pangilinan J."/>
            <person name="Larsson K.H."/>
            <person name="Matsuura K."/>
            <person name="Barry K."/>
            <person name="Labutti K."/>
            <person name="Kuo R."/>
            <person name="Ohm R.A."/>
            <person name="Bhattacharya S.S."/>
            <person name="Shirouzu T."/>
            <person name="Yoshinaga Y."/>
            <person name="Martin F.M."/>
            <person name="Grigoriev I.V."/>
            <person name="Hibbett D.S."/>
        </authorList>
    </citation>
    <scope>NUCLEOTIDE SEQUENCE [LARGE SCALE GENOMIC DNA]</scope>
    <source>
        <strain evidence="3 4">HHB9708</strain>
    </source>
</reference>
<dbReference type="Pfam" id="PF21492">
    <property type="entry name" value="bL31_N"/>
    <property type="match status" value="1"/>
</dbReference>
<keyword evidence="4" id="KW-1185">Reference proteome</keyword>
<evidence type="ECO:0000313" key="3">
    <source>
        <dbReference type="EMBL" id="KZS89317.1"/>
    </source>
</evidence>
<proteinExistence type="predicted"/>
<dbReference type="GO" id="GO:0032543">
    <property type="term" value="P:mitochondrial translation"/>
    <property type="evidence" value="ECO:0007669"/>
    <property type="project" value="InterPro"/>
</dbReference>
<dbReference type="InterPro" id="IPR034600">
    <property type="entry name" value="Ribosomal_bL31m"/>
</dbReference>
<feature type="domain" description="Ribosomal protein bL31m N-terminal" evidence="2">
    <location>
        <begin position="48"/>
        <end position="86"/>
    </location>
</feature>
<evidence type="ECO:0000259" key="2">
    <source>
        <dbReference type="Pfam" id="PF21492"/>
    </source>
</evidence>